<proteinExistence type="predicted"/>
<organism evidence="2 3">
    <name type="scientific">Dissostichus mawsoni</name>
    <name type="common">Antarctic cod</name>
    <dbReference type="NCBI Taxonomy" id="36200"/>
    <lineage>
        <taxon>Eukaryota</taxon>
        <taxon>Metazoa</taxon>
        <taxon>Chordata</taxon>
        <taxon>Craniata</taxon>
        <taxon>Vertebrata</taxon>
        <taxon>Euteleostomi</taxon>
        <taxon>Actinopterygii</taxon>
        <taxon>Neopterygii</taxon>
        <taxon>Teleostei</taxon>
        <taxon>Neoteleostei</taxon>
        <taxon>Acanthomorphata</taxon>
        <taxon>Eupercaria</taxon>
        <taxon>Perciformes</taxon>
        <taxon>Notothenioidei</taxon>
        <taxon>Nototheniidae</taxon>
        <taxon>Dissostichus</taxon>
    </lineage>
</organism>
<evidence type="ECO:0000313" key="2">
    <source>
        <dbReference type="EMBL" id="KAF3856850.1"/>
    </source>
</evidence>
<dbReference type="Proteomes" id="UP000518266">
    <property type="component" value="Unassembled WGS sequence"/>
</dbReference>
<accession>A0A7J5Z5H4</accession>
<protein>
    <submittedName>
        <fullName evidence="2">Uncharacterized protein</fullName>
    </submittedName>
</protein>
<dbReference type="EMBL" id="JAAKFY010000006">
    <property type="protein sequence ID" value="KAF3856850.1"/>
    <property type="molecule type" value="Genomic_DNA"/>
</dbReference>
<feature type="compositionally biased region" description="Basic residues" evidence="1">
    <location>
        <begin position="74"/>
        <end position="91"/>
    </location>
</feature>
<feature type="compositionally biased region" description="Low complexity" evidence="1">
    <location>
        <begin position="59"/>
        <end position="68"/>
    </location>
</feature>
<name>A0A7J5Z5H4_DISMA</name>
<sequence length="166" mass="18025">MEEGGSSAAADCISGIGLSDTIDGSNSASEKRSLFYPAPEPSTSKLRRRTSAPELTQPSSASSDSEASFELPSKRKGKASKKAVKPRKRGRGGSFASRTTEEALGWHNKEEDDQTPEPLRFMPARVPGSQGQRVTPLHHGLPFSFSDYFLALPWFIQSLPTQTQMP</sequence>
<feature type="region of interest" description="Disordered" evidence="1">
    <location>
        <begin position="1"/>
        <end position="133"/>
    </location>
</feature>
<evidence type="ECO:0000313" key="3">
    <source>
        <dbReference type="Proteomes" id="UP000518266"/>
    </source>
</evidence>
<comment type="caution">
    <text evidence="2">The sequence shown here is derived from an EMBL/GenBank/DDBJ whole genome shotgun (WGS) entry which is preliminary data.</text>
</comment>
<gene>
    <name evidence="2" type="ORF">F7725_017573</name>
</gene>
<evidence type="ECO:0000256" key="1">
    <source>
        <dbReference type="SAM" id="MobiDB-lite"/>
    </source>
</evidence>
<dbReference type="AlphaFoldDB" id="A0A7J5Z5H4"/>
<keyword evidence="3" id="KW-1185">Reference proteome</keyword>
<reference evidence="2 3" key="1">
    <citation type="submission" date="2020-03" db="EMBL/GenBank/DDBJ databases">
        <title>Dissostichus mawsoni Genome sequencing and assembly.</title>
        <authorList>
            <person name="Park H."/>
        </authorList>
    </citation>
    <scope>NUCLEOTIDE SEQUENCE [LARGE SCALE GENOMIC DNA]</scope>
    <source>
        <strain evidence="2">DM0001</strain>
        <tissue evidence="2">Muscle</tissue>
    </source>
</reference>